<dbReference type="SUPFAM" id="SSF88659">
    <property type="entry name" value="Sigma3 and sigma4 domains of RNA polymerase sigma factors"/>
    <property type="match status" value="1"/>
</dbReference>
<dbReference type="PANTHER" id="PTHR47756">
    <property type="entry name" value="BLL6612 PROTEIN-RELATED"/>
    <property type="match status" value="1"/>
</dbReference>
<evidence type="ECO:0000259" key="3">
    <source>
        <dbReference type="Pfam" id="PF08281"/>
    </source>
</evidence>
<accession>A0A9X1RLI2</accession>
<name>A0A9X1RLI2_9BURK</name>
<gene>
    <name evidence="5" type="ORF">L5014_01480</name>
</gene>
<evidence type="ECO:0000259" key="4">
    <source>
        <dbReference type="Pfam" id="PF20239"/>
    </source>
</evidence>
<feature type="domain" description="RNA polymerase sigma factor 70 region 4 type 2" evidence="3">
    <location>
        <begin position="151"/>
        <end position="194"/>
    </location>
</feature>
<comment type="caution">
    <text evidence="5">The sequence shown here is derived from an EMBL/GenBank/DDBJ whole genome shotgun (WGS) entry which is preliminary data.</text>
</comment>
<feature type="domain" description="RNA polymerase sigma-70 region 2" evidence="2">
    <location>
        <begin position="40"/>
        <end position="99"/>
    </location>
</feature>
<dbReference type="InterPro" id="IPR046531">
    <property type="entry name" value="DUF6596"/>
</dbReference>
<dbReference type="Pfam" id="PF20239">
    <property type="entry name" value="DUF6596"/>
    <property type="match status" value="1"/>
</dbReference>
<proteinExistence type="predicted"/>
<dbReference type="Proteomes" id="UP001139308">
    <property type="component" value="Unassembled WGS sequence"/>
</dbReference>
<dbReference type="Pfam" id="PF08281">
    <property type="entry name" value="Sigma70_r4_2"/>
    <property type="match status" value="1"/>
</dbReference>
<dbReference type="GO" id="GO:0016987">
    <property type="term" value="F:sigma factor activity"/>
    <property type="evidence" value="ECO:0007669"/>
    <property type="project" value="InterPro"/>
</dbReference>
<dbReference type="InterPro" id="IPR036388">
    <property type="entry name" value="WH-like_DNA-bd_sf"/>
</dbReference>
<protein>
    <submittedName>
        <fullName evidence="5">RNA polymerase subunit sigma-24</fullName>
    </submittedName>
</protein>
<dbReference type="GO" id="GO:0006352">
    <property type="term" value="P:DNA-templated transcription initiation"/>
    <property type="evidence" value="ECO:0007669"/>
    <property type="project" value="InterPro"/>
</dbReference>
<dbReference type="GO" id="GO:0003677">
    <property type="term" value="F:DNA binding"/>
    <property type="evidence" value="ECO:0007669"/>
    <property type="project" value="InterPro"/>
</dbReference>
<dbReference type="SUPFAM" id="SSF88946">
    <property type="entry name" value="Sigma2 domain of RNA polymerase sigma factors"/>
    <property type="match status" value="1"/>
</dbReference>
<reference evidence="5" key="1">
    <citation type="submission" date="2022-01" db="EMBL/GenBank/DDBJ databases">
        <title>Genome sequence and assembly of Parabukholderia sp. RG36.</title>
        <authorList>
            <person name="Chhetri G."/>
        </authorList>
    </citation>
    <scope>NUCLEOTIDE SEQUENCE</scope>
    <source>
        <strain evidence="5">RG36</strain>
    </source>
</reference>
<dbReference type="Pfam" id="PF04542">
    <property type="entry name" value="Sigma70_r2"/>
    <property type="match status" value="1"/>
</dbReference>
<dbReference type="EMBL" id="JAKLJA010000001">
    <property type="protein sequence ID" value="MCG5072042.1"/>
    <property type="molecule type" value="Genomic_DNA"/>
</dbReference>
<dbReference type="RefSeq" id="WP_238461809.1">
    <property type="nucleotide sequence ID" value="NZ_JAKLJA010000001.1"/>
</dbReference>
<dbReference type="PANTHER" id="PTHR47756:SF1">
    <property type="entry name" value="BLL0085 PROTEIN"/>
    <property type="match status" value="1"/>
</dbReference>
<dbReference type="AlphaFoldDB" id="A0A9X1RLI2"/>
<feature type="region of interest" description="Disordered" evidence="1">
    <location>
        <begin position="1"/>
        <end position="23"/>
    </location>
</feature>
<dbReference type="InterPro" id="IPR013325">
    <property type="entry name" value="RNA_pol_sigma_r2"/>
</dbReference>
<dbReference type="InterPro" id="IPR007627">
    <property type="entry name" value="RNA_pol_sigma70_r2"/>
</dbReference>
<keyword evidence="6" id="KW-1185">Reference proteome</keyword>
<sequence length="450" mass="48096">MHEDGRAGHSGQEGPADSDEAGRAATHRAIAAVWRIESAKVIAHAARLLGDVGLAEDAAQDALVAALESWPASGIPANPGAWLMTAAKHRALDRMRRAASHARAHEALGADLEALEAHFAPDFVEALDAAREDDIGDDLLRLLFVASHPVLPREGRVALTLRLLGGLTTAEIARAFLVAEATVAQRIVRAKRTLAEAKVPFEVPDKAARAARLASVFEVIYLIFNEGYAATAGADWMRPALCEEALRLARMLAELAPEESEAHGLAALLELQASRLPARVDRQGRAVLLADQDRARWDALLIRRGLAALARAEQCAGLAVGESAALGSYALQAALAACHARAPSTQETDWARIVALYDALLRIAPSPVVQLNRAVAVSMADGPQAALAIVDVLCEEPSLRHYPWLPATRGDLLEKLGRANEARVEFERAAALTQNARDREVLLERAAASH</sequence>
<dbReference type="Gene3D" id="1.10.1740.10">
    <property type="match status" value="1"/>
</dbReference>
<evidence type="ECO:0000313" key="5">
    <source>
        <dbReference type="EMBL" id="MCG5072042.1"/>
    </source>
</evidence>
<dbReference type="Gene3D" id="1.10.10.10">
    <property type="entry name" value="Winged helix-like DNA-binding domain superfamily/Winged helix DNA-binding domain"/>
    <property type="match status" value="1"/>
</dbReference>
<feature type="domain" description="DUF6596" evidence="4">
    <location>
        <begin position="212"/>
        <end position="312"/>
    </location>
</feature>
<dbReference type="InterPro" id="IPR013249">
    <property type="entry name" value="RNA_pol_sigma70_r4_t2"/>
</dbReference>
<evidence type="ECO:0000259" key="2">
    <source>
        <dbReference type="Pfam" id="PF04542"/>
    </source>
</evidence>
<organism evidence="5 6">
    <name type="scientific">Paraburkholderia tagetis</name>
    <dbReference type="NCBI Taxonomy" id="2913261"/>
    <lineage>
        <taxon>Bacteria</taxon>
        <taxon>Pseudomonadati</taxon>
        <taxon>Pseudomonadota</taxon>
        <taxon>Betaproteobacteria</taxon>
        <taxon>Burkholderiales</taxon>
        <taxon>Burkholderiaceae</taxon>
        <taxon>Paraburkholderia</taxon>
    </lineage>
</organism>
<evidence type="ECO:0000256" key="1">
    <source>
        <dbReference type="SAM" id="MobiDB-lite"/>
    </source>
</evidence>
<evidence type="ECO:0000313" key="6">
    <source>
        <dbReference type="Proteomes" id="UP001139308"/>
    </source>
</evidence>
<dbReference type="InterPro" id="IPR013324">
    <property type="entry name" value="RNA_pol_sigma_r3/r4-like"/>
</dbReference>